<dbReference type="Bgee" id="ENSMMUG00000060123">
    <property type="expression patterns" value="Expressed in fibroblast and 20 other cell types or tissues"/>
</dbReference>
<keyword evidence="2" id="KW-1185">Reference proteome</keyword>
<reference evidence="1" key="4">
    <citation type="submission" date="2025-09" db="UniProtKB">
        <authorList>
            <consortium name="Ensembl"/>
        </authorList>
    </citation>
    <scope>IDENTIFICATION</scope>
    <source>
        <strain evidence="1">17573</strain>
    </source>
</reference>
<reference evidence="2" key="1">
    <citation type="journal article" date="2007" name="Science">
        <title>Evolutionary and biomedical insights from the rhesus macaque genome.</title>
        <authorList>
            <person name="Gibbs R.A."/>
            <person name="Rogers J."/>
            <person name="Katze M.G."/>
            <person name="Bumgarner R."/>
            <person name="Weinstock G.M."/>
            <person name="Mardis E.R."/>
            <person name="Remington K.A."/>
            <person name="Strausberg R.L."/>
            <person name="Venter J.C."/>
            <person name="Wilson R.K."/>
            <person name="Batzer M.A."/>
            <person name="Bustamante C.D."/>
            <person name="Eichler E.E."/>
            <person name="Hahn M.W."/>
            <person name="Hardison R.C."/>
            <person name="Makova K.D."/>
            <person name="Miller W."/>
            <person name="Milosavljevic A."/>
            <person name="Palermo R.E."/>
            <person name="Siepel A."/>
            <person name="Sikela J.M."/>
            <person name="Attaway T."/>
            <person name="Bell S."/>
            <person name="Bernard K.E."/>
            <person name="Buhay C.J."/>
            <person name="Chandrabose M.N."/>
            <person name="Dao M."/>
            <person name="Davis C."/>
            <person name="Delehaunty K.D."/>
            <person name="Ding Y."/>
            <person name="Dinh H.H."/>
            <person name="Dugan-Rocha S."/>
            <person name="Fulton L.A."/>
            <person name="Gabisi R.A."/>
            <person name="Garner T.T."/>
            <person name="Godfrey J."/>
            <person name="Hawes A.C."/>
            <person name="Hernandez J."/>
            <person name="Hines S."/>
            <person name="Holder M."/>
            <person name="Hume J."/>
            <person name="Jhangiani S.N."/>
            <person name="Joshi V."/>
            <person name="Khan Z.M."/>
            <person name="Kirkness E.F."/>
            <person name="Cree A."/>
            <person name="Fowler R.G."/>
            <person name="Lee S."/>
            <person name="Lewis L.R."/>
            <person name="Li Z."/>
            <person name="Liu Y.-S."/>
            <person name="Moore S.M."/>
            <person name="Muzny D."/>
            <person name="Nazareth L.V."/>
            <person name="Ngo D.N."/>
            <person name="Okwuonu G.O."/>
            <person name="Pai G."/>
            <person name="Parker D."/>
            <person name="Paul H.A."/>
            <person name="Pfannkoch C."/>
            <person name="Pohl C.S."/>
            <person name="Rogers Y.-H.C."/>
            <person name="Ruiz S.J."/>
            <person name="Sabo A."/>
            <person name="Santibanez J."/>
            <person name="Schneider B.W."/>
            <person name="Smith S.M."/>
            <person name="Sodergren E."/>
            <person name="Svatek A.F."/>
            <person name="Utterback T.R."/>
            <person name="Vattathil S."/>
            <person name="Warren W."/>
            <person name="White C.S."/>
            <person name="Chinwalla A.T."/>
            <person name="Feng Y."/>
            <person name="Halpern A.L."/>
            <person name="Hillier L.W."/>
            <person name="Huang X."/>
            <person name="Minx P."/>
            <person name="Nelson J.O."/>
            <person name="Pepin K.H."/>
            <person name="Qin X."/>
            <person name="Sutton G.G."/>
            <person name="Venter E."/>
            <person name="Walenz B.P."/>
            <person name="Wallis J.W."/>
            <person name="Worley K.C."/>
            <person name="Yang S.-P."/>
            <person name="Jones S.M."/>
            <person name="Marra M.A."/>
            <person name="Rocchi M."/>
            <person name="Schein J.E."/>
            <person name="Baertsch R."/>
            <person name="Clarke L."/>
            <person name="Csuros M."/>
            <person name="Glasscock J."/>
            <person name="Harris R.A."/>
            <person name="Havlak P."/>
            <person name="Jackson A.R."/>
            <person name="Jiang H."/>
            <person name="Liu Y."/>
            <person name="Messina D.N."/>
            <person name="Shen Y."/>
            <person name="Song H.X.-Z."/>
            <person name="Wylie T."/>
            <person name="Zhang L."/>
            <person name="Birney E."/>
            <person name="Han K."/>
            <person name="Konkel M.K."/>
            <person name="Lee J."/>
            <person name="Smit A.F.A."/>
            <person name="Ullmer B."/>
            <person name="Wang H."/>
            <person name="Xing J."/>
            <person name="Burhans R."/>
            <person name="Cheng Z."/>
            <person name="Karro J.E."/>
            <person name="Ma J."/>
            <person name="Raney B."/>
            <person name="She X."/>
            <person name="Cox M.J."/>
            <person name="Demuth J.P."/>
            <person name="Dumas L.J."/>
            <person name="Han S.-G."/>
            <person name="Hopkins J."/>
            <person name="Karimpour-Fard A."/>
            <person name="Kim Y.H."/>
            <person name="Pollack J.R."/>
            <person name="Vinar T."/>
            <person name="Addo-Quaye C."/>
            <person name="Degenhardt J."/>
            <person name="Denby A."/>
            <person name="Hubisz M.J."/>
            <person name="Indap A."/>
            <person name="Kosiol C."/>
            <person name="Lahn B.T."/>
            <person name="Lawson H.A."/>
            <person name="Marklein A."/>
            <person name="Nielsen R."/>
            <person name="Vallender E.J."/>
            <person name="Clark A.G."/>
            <person name="Ferguson B."/>
            <person name="Hernandez R.D."/>
            <person name="Hirani K."/>
            <person name="Kehrer-Sawatzki H."/>
            <person name="Kolb J."/>
            <person name="Patil S."/>
            <person name="Pu L.-L."/>
            <person name="Ren Y."/>
            <person name="Smith D.G."/>
            <person name="Wheeler D.A."/>
            <person name="Schenck I."/>
            <person name="Ball E.V."/>
            <person name="Chen R."/>
            <person name="Cooper D.N."/>
            <person name="Giardine B."/>
            <person name="Hsu F."/>
            <person name="Kent W.J."/>
            <person name="Lesk A."/>
            <person name="Nelson D.L."/>
            <person name="O'brien W.E."/>
            <person name="Pruefer K."/>
            <person name="Stenson P.D."/>
            <person name="Wallace J.C."/>
            <person name="Ke H."/>
            <person name="Liu X.-M."/>
            <person name="Wang P."/>
            <person name="Xiang A.P."/>
            <person name="Yang F."/>
            <person name="Barber G.P."/>
            <person name="Haussler D."/>
            <person name="Karolchik D."/>
            <person name="Kern A.D."/>
            <person name="Kuhn R.M."/>
            <person name="Smith K.E."/>
            <person name="Zwieg A.S."/>
        </authorList>
    </citation>
    <scope>NUCLEOTIDE SEQUENCE [LARGE SCALE GENOMIC DNA]</scope>
    <source>
        <strain evidence="2">17573</strain>
    </source>
</reference>
<dbReference type="InParanoid" id="A0A5F8ABR1"/>
<name>A0A5F8ABR1_MACMU</name>
<dbReference type="Proteomes" id="UP000006718">
    <property type="component" value="Chromosome 6"/>
</dbReference>
<evidence type="ECO:0000313" key="2">
    <source>
        <dbReference type="Proteomes" id="UP000006718"/>
    </source>
</evidence>
<reference evidence="1" key="3">
    <citation type="submission" date="2025-08" db="UniProtKB">
        <authorList>
            <consortium name="Ensembl"/>
        </authorList>
    </citation>
    <scope>IDENTIFICATION</scope>
    <source>
        <strain evidence="1">17573</strain>
    </source>
</reference>
<organism evidence="1 2">
    <name type="scientific">Macaca mulatta</name>
    <name type="common">Rhesus macaque</name>
    <dbReference type="NCBI Taxonomy" id="9544"/>
    <lineage>
        <taxon>Eukaryota</taxon>
        <taxon>Metazoa</taxon>
        <taxon>Chordata</taxon>
        <taxon>Craniata</taxon>
        <taxon>Vertebrata</taxon>
        <taxon>Euteleostomi</taxon>
        <taxon>Mammalia</taxon>
        <taxon>Eutheria</taxon>
        <taxon>Euarchontoglires</taxon>
        <taxon>Primates</taxon>
        <taxon>Haplorrhini</taxon>
        <taxon>Catarrhini</taxon>
        <taxon>Cercopithecidae</taxon>
        <taxon>Cercopithecinae</taxon>
        <taxon>Macaca</taxon>
    </lineage>
</organism>
<dbReference type="VEuPathDB" id="HostDB:ENSMMUG00000060123"/>
<dbReference type="Ensembl" id="ENSMMUT00000086272.1">
    <property type="protein sequence ID" value="ENSMMUP00000074400.1"/>
    <property type="gene ID" value="ENSMMUG00000060123.1"/>
</dbReference>
<dbReference type="GeneTree" id="ENSGT00940000166143"/>
<dbReference type="PANTHER" id="PTHR12138">
    <property type="entry name" value="PRIMATE-EXPANDED PROTEIN FAMILY"/>
    <property type="match status" value="1"/>
</dbReference>
<reference evidence="1" key="2">
    <citation type="submission" date="2019-01" db="EMBL/GenBank/DDBJ databases">
        <authorList>
            <person name="Graves T."/>
            <person name="Eichler E.E."/>
            <person name="Wilson R.K."/>
        </authorList>
    </citation>
    <scope>NUCLEOTIDE SEQUENCE [LARGE SCALE GENOMIC DNA]</scope>
    <source>
        <strain evidence="1">17573</strain>
    </source>
</reference>
<evidence type="ECO:0000313" key="1">
    <source>
        <dbReference type="Ensembl" id="ENSMMUP00000074400.1"/>
    </source>
</evidence>
<dbReference type="AlphaFoldDB" id="A0A5F8ABR1"/>
<accession>A0A5F8ABR1</accession>
<protein>
    <submittedName>
        <fullName evidence="1">Uncharacterized protein</fullName>
    </submittedName>
</protein>
<sequence length="76" mass="8177">MFLRQGLALSPRLEYSGMTVAHCSLDLLDSSDPSTSASGMAETTGMCHHIQLIFTFLCRDRVSLCCPGGSRTPGLK</sequence>
<proteinExistence type="predicted"/>
<dbReference type="PANTHER" id="PTHR12138:SF75">
    <property type="entry name" value="SECRETED PROTEIN"/>
    <property type="match status" value="1"/>
</dbReference>